<gene>
    <name evidence="1" type="ORF">ME3_30</name>
</gene>
<evidence type="ECO:0000313" key="1">
    <source>
        <dbReference type="EMBL" id="AND75191.1"/>
    </source>
</evidence>
<sequence>MALNPSSNTIADSGTYISKAGTEIHAVFNGKKFGDLHMIKYAVQRDVANVHVMGTVDAVSVAKGKRSTTGACVFAVFEKDRLLEAVQDKSVFLTEHELVNYGDGKAQKGFNPLDTKANLAIQAGGTVRDTSAFDNSSSDSVFNSFGREVKPMLIDQIPPFDIVLVGISEASGHASRMVIHGVQFNSDQGGSSVDDLLLERQVTFIAKRITPWAALKDLSYGSSSSLNA</sequence>
<proteinExistence type="predicted"/>
<reference evidence="2" key="1">
    <citation type="submission" date="2016-03" db="EMBL/GenBank/DDBJ databases">
        <title>Characterization of Acinetobacter baumannii phage vB_AbaM_ME3.</title>
        <authorList>
            <person name="Buttimer C.T.H."/>
            <person name="Elbreki M."/>
            <person name="Coffey A."/>
        </authorList>
    </citation>
    <scope>NUCLEOTIDE SEQUENCE [LARGE SCALE GENOMIC DNA]</scope>
</reference>
<accession>A0A172Q002</accession>
<keyword evidence="2" id="KW-1185">Reference proteome</keyword>
<dbReference type="Proteomes" id="UP000225947">
    <property type="component" value="Segment"/>
</dbReference>
<evidence type="ECO:0000313" key="2">
    <source>
        <dbReference type="Proteomes" id="UP000225947"/>
    </source>
</evidence>
<name>A0A172Q002_9CAUD</name>
<protein>
    <submittedName>
        <fullName evidence="1">Major structural protein</fullName>
    </submittedName>
</protein>
<dbReference type="EMBL" id="KU935715">
    <property type="protein sequence ID" value="AND75191.1"/>
    <property type="molecule type" value="Genomic_DNA"/>
</dbReference>
<organism evidence="1 2">
    <name type="scientific">Acinetobacter phage vB_AbaM_ME3</name>
    <dbReference type="NCBI Taxonomy" id="1837876"/>
    <lineage>
        <taxon>Viruses</taxon>
        <taxon>Duplodnaviria</taxon>
        <taxon>Heunggongvirae</taxon>
        <taxon>Uroviricota</taxon>
        <taxon>Caudoviricetes</taxon>
        <taxon>Metrivirus</taxon>
        <taxon>Metrivirus ME3</taxon>
    </lineage>
</organism>